<protein>
    <recommendedName>
        <fullName evidence="5">Bro-N domain-containing protein</fullName>
    </recommendedName>
</protein>
<evidence type="ECO:0000313" key="4">
    <source>
        <dbReference type="Proteomes" id="UP001212152"/>
    </source>
</evidence>
<keyword evidence="2" id="KW-0732">Signal</keyword>
<feature type="compositionally biased region" description="Acidic residues" evidence="1">
    <location>
        <begin position="47"/>
        <end position="65"/>
    </location>
</feature>
<comment type="caution">
    <text evidence="3">The sequence shown here is derived from an EMBL/GenBank/DDBJ whole genome shotgun (WGS) entry which is preliminary data.</text>
</comment>
<evidence type="ECO:0000256" key="2">
    <source>
        <dbReference type="SAM" id="SignalP"/>
    </source>
</evidence>
<gene>
    <name evidence="3" type="ORF">HDU87_000247</name>
</gene>
<sequence length="439" mass="48842">MLLARRVLCIAFFKPGFMATIPVKVTTNGTSARKRIEIHAAATESTTDGEGDDDNDDDDNDEVAESNDRSANGKRCEVAPPLLELEEAEKFRDGEGQIVEVETRGERKIGAIYFKADHIGKLVENAEGDMRRKAIHSGAFLKGHQEDYVVFQNSIENRARNMFLMYRGAIRAFASSRNPKARPFLEWAVKILQTAQLGSDTDRAALAAEVSRVDLKAALQVFRKCTPAPAGLYLIRVGTVADLRPAMGLLNNCNDDDLAVKWGRTKDFADRMATHLADFESIPGARPVFLKGINVDPFPASRAETLIAHFVAANGWKLESTGLETISDGRFQHRNRTEIAIVPKSGMRKLLDEYTKLQQDFAGGFAAILDKSQNLEKEAEHVEALYQAKLADERHQREAAERHCHTTLAYEREIAALKLAAAESRIKELERLLAARRPE</sequence>
<dbReference type="AlphaFoldDB" id="A0AAD5XRL5"/>
<reference evidence="3" key="1">
    <citation type="submission" date="2020-05" db="EMBL/GenBank/DDBJ databases">
        <title>Phylogenomic resolution of chytrid fungi.</title>
        <authorList>
            <person name="Stajich J.E."/>
            <person name="Amses K."/>
            <person name="Simmons R."/>
            <person name="Seto K."/>
            <person name="Myers J."/>
            <person name="Bonds A."/>
            <person name="Quandt C.A."/>
            <person name="Barry K."/>
            <person name="Liu P."/>
            <person name="Grigoriev I."/>
            <person name="Longcore J.E."/>
            <person name="James T.Y."/>
        </authorList>
    </citation>
    <scope>NUCLEOTIDE SEQUENCE</scope>
    <source>
        <strain evidence="3">JEL0379</strain>
    </source>
</reference>
<name>A0AAD5XRL5_9FUNG</name>
<organism evidence="3 4">
    <name type="scientific">Geranomyces variabilis</name>
    <dbReference type="NCBI Taxonomy" id="109894"/>
    <lineage>
        <taxon>Eukaryota</taxon>
        <taxon>Fungi</taxon>
        <taxon>Fungi incertae sedis</taxon>
        <taxon>Chytridiomycota</taxon>
        <taxon>Chytridiomycota incertae sedis</taxon>
        <taxon>Chytridiomycetes</taxon>
        <taxon>Spizellomycetales</taxon>
        <taxon>Powellomycetaceae</taxon>
        <taxon>Geranomyces</taxon>
    </lineage>
</organism>
<dbReference type="EMBL" id="JADGJQ010000001">
    <property type="protein sequence ID" value="KAJ3185623.1"/>
    <property type="molecule type" value="Genomic_DNA"/>
</dbReference>
<proteinExistence type="predicted"/>
<evidence type="ECO:0000313" key="3">
    <source>
        <dbReference type="EMBL" id="KAJ3185623.1"/>
    </source>
</evidence>
<accession>A0AAD5XRL5</accession>
<feature type="signal peptide" evidence="2">
    <location>
        <begin position="1"/>
        <end position="19"/>
    </location>
</feature>
<keyword evidence="4" id="KW-1185">Reference proteome</keyword>
<dbReference type="Proteomes" id="UP001212152">
    <property type="component" value="Unassembled WGS sequence"/>
</dbReference>
<evidence type="ECO:0008006" key="5">
    <source>
        <dbReference type="Google" id="ProtNLM"/>
    </source>
</evidence>
<feature type="region of interest" description="Disordered" evidence="1">
    <location>
        <begin position="40"/>
        <end position="78"/>
    </location>
</feature>
<evidence type="ECO:0000256" key="1">
    <source>
        <dbReference type="SAM" id="MobiDB-lite"/>
    </source>
</evidence>
<feature type="chain" id="PRO_5041973461" description="Bro-N domain-containing protein" evidence="2">
    <location>
        <begin position="20"/>
        <end position="439"/>
    </location>
</feature>